<feature type="repeat" description="WD" evidence="1">
    <location>
        <begin position="541"/>
        <end position="575"/>
    </location>
</feature>
<dbReference type="CDD" id="cd00200">
    <property type="entry name" value="WD40"/>
    <property type="match status" value="1"/>
</dbReference>
<evidence type="ECO:0000256" key="3">
    <source>
        <dbReference type="SAM" id="Phobius"/>
    </source>
</evidence>
<feature type="repeat" description="WD" evidence="1">
    <location>
        <begin position="576"/>
        <end position="617"/>
    </location>
</feature>
<dbReference type="InterPro" id="IPR036322">
    <property type="entry name" value="WD40_repeat_dom_sf"/>
</dbReference>
<feature type="domain" description="TIR" evidence="4">
    <location>
        <begin position="29"/>
        <end position="170"/>
    </location>
</feature>
<dbReference type="InterPro" id="IPR000157">
    <property type="entry name" value="TIR_dom"/>
</dbReference>
<keyword evidence="3" id="KW-0472">Membrane</keyword>
<dbReference type="Pfam" id="PF00400">
    <property type="entry name" value="WD40"/>
    <property type="match status" value="5"/>
</dbReference>
<feature type="region of interest" description="Disordered" evidence="2">
    <location>
        <begin position="1"/>
        <end position="25"/>
    </location>
</feature>
<dbReference type="SMART" id="SM00255">
    <property type="entry name" value="TIR"/>
    <property type="match status" value="1"/>
</dbReference>
<gene>
    <name evidence="5" type="ORF">ACFO8L_28705</name>
</gene>
<organism evidence="5 6">
    <name type="scientific">Sphaerisporangium corydalis</name>
    <dbReference type="NCBI Taxonomy" id="1441875"/>
    <lineage>
        <taxon>Bacteria</taxon>
        <taxon>Bacillati</taxon>
        <taxon>Actinomycetota</taxon>
        <taxon>Actinomycetes</taxon>
        <taxon>Streptosporangiales</taxon>
        <taxon>Streptosporangiaceae</taxon>
        <taxon>Sphaerisporangium</taxon>
    </lineage>
</organism>
<dbReference type="PROSITE" id="PS50082">
    <property type="entry name" value="WD_REPEATS_2"/>
    <property type="match status" value="3"/>
</dbReference>
<dbReference type="PANTHER" id="PTHR19879:SF9">
    <property type="entry name" value="TRANSCRIPTION INITIATION FACTOR TFIID SUBUNIT 5"/>
    <property type="match status" value="1"/>
</dbReference>
<dbReference type="InterPro" id="IPR015943">
    <property type="entry name" value="WD40/YVTN_repeat-like_dom_sf"/>
</dbReference>
<dbReference type="PANTHER" id="PTHR19879">
    <property type="entry name" value="TRANSCRIPTION INITIATION FACTOR TFIID"/>
    <property type="match status" value="1"/>
</dbReference>
<protein>
    <submittedName>
        <fullName evidence="5">TIR domain-containing protein</fullName>
    </submittedName>
</protein>
<keyword evidence="3" id="KW-1133">Transmembrane helix</keyword>
<keyword evidence="3" id="KW-0812">Transmembrane</keyword>
<accession>A0ABV9EMR4</accession>
<dbReference type="SUPFAM" id="SSF50978">
    <property type="entry name" value="WD40 repeat-like"/>
    <property type="match status" value="1"/>
</dbReference>
<dbReference type="RefSeq" id="WP_380707804.1">
    <property type="nucleotide sequence ID" value="NZ_JBHSFN010000020.1"/>
</dbReference>
<dbReference type="Gene3D" id="2.130.10.10">
    <property type="entry name" value="YVTN repeat-like/Quinoprotein amine dehydrogenase"/>
    <property type="match status" value="4"/>
</dbReference>
<keyword evidence="1" id="KW-0853">WD repeat</keyword>
<dbReference type="EMBL" id="JBHSFN010000020">
    <property type="protein sequence ID" value="MFC4590104.1"/>
    <property type="molecule type" value="Genomic_DNA"/>
</dbReference>
<comment type="caution">
    <text evidence="5">The sequence shown here is derived from an EMBL/GenBank/DDBJ whole genome shotgun (WGS) entry which is preliminary data.</text>
</comment>
<dbReference type="InterPro" id="IPR001680">
    <property type="entry name" value="WD40_rpt"/>
</dbReference>
<evidence type="ECO:0000256" key="2">
    <source>
        <dbReference type="SAM" id="MobiDB-lite"/>
    </source>
</evidence>
<dbReference type="Proteomes" id="UP001595891">
    <property type="component" value="Unassembled WGS sequence"/>
</dbReference>
<dbReference type="PROSITE" id="PS50104">
    <property type="entry name" value="TIR"/>
    <property type="match status" value="1"/>
</dbReference>
<dbReference type="PROSITE" id="PS50294">
    <property type="entry name" value="WD_REPEATS_REGION"/>
    <property type="match status" value="1"/>
</dbReference>
<dbReference type="Pfam" id="PF13676">
    <property type="entry name" value="TIR_2"/>
    <property type="match status" value="1"/>
</dbReference>
<sequence length="953" mass="101627">MMSESKFRHEDAGAETRGRGASRGGRRNDGYDAFISYSHEKDSVLAKALQSELQAFARPWYRPRALRIFRDETSLSATPGLWPTIQQALEVSDWFVLMASPVSAESKWVKDEVEWWLRHRSPDRILLALTDGEICWSGDDFDWSTTNAIPPLLSGVFSHEPFWIDLRKLRSIATLEQVDSKEQPRLGDIVAEFAAPIRGQDKDTLVGDHIRYQRKTRRLVQAVITALTGLLLVAVVAAAAAVAQANNANVQRQAALLQRDIATSRQLAANSELESGRDPQLAALLSSAAFVVHDTPEARTSMVHRLGDQASQRAHPQKFLSAHAGVVKTVAFSGDGRVLAAGGDKIVLWDAVAGTQLATLPGSARKLAFSPKGNMLAVCDQTKVTLWSIPQRAQIASFPCGPLGSAIAYSPDGKRLAVGGQDITTIVVWDIAKHVKLATLAMPPSPASPSEGLGIRALAFSPDGSLLIADSNYHGPVVWDVDKAQLALSLSASEQCGVLSIALSPDGGIIGAGCSAHSAMIMLWDARKGTELARMQADGDVDALHFSPDGNTLASADSANHVTLWDITKFTRIDTLKAHTDAVTDVAFSPDGQTLASSSDDTNIIRWKLGTRSPLSSTSLPDAGSPVAFNLSGNLLLAAFAKNRSNASVWDVIRRVQVAKLPSEDSPLGFTADGRVLVVHKGNFTVWDLAHGGRTALGVPPAAVSVGGGPYGARPVALSRDGREMATVIGDGTKLVVWDLGRDIQMATLPAPEGISSIAFGSDSKTLSAGESGGPIVVWDVPHAKKLAEFPVDTLGGSIVTVTSSPDGHTLASLQPAGQPQTPSGCFGCEVILWSLDRRARIATLAGHTFQPGDVAFSPDSQTVVSAAAGEIILWSVAQRAPMAKLILASGPLVYSPNGRILASTSRNNAITLWDTDPASWRRTLCTIADRDLTPAEWNAYLPERPYRHVCAN</sequence>
<name>A0ABV9EMR4_9ACTN</name>
<dbReference type="InterPro" id="IPR011044">
    <property type="entry name" value="Quino_amine_DH_bsu"/>
</dbReference>
<proteinExistence type="predicted"/>
<dbReference type="SUPFAM" id="SSF50969">
    <property type="entry name" value="YVTN repeat-like/Quinoprotein amine dehydrogenase"/>
    <property type="match status" value="1"/>
</dbReference>
<dbReference type="Gene3D" id="3.40.50.10140">
    <property type="entry name" value="Toll/interleukin-1 receptor homology (TIR) domain"/>
    <property type="match status" value="1"/>
</dbReference>
<reference evidence="6" key="1">
    <citation type="journal article" date="2019" name="Int. J. Syst. Evol. Microbiol.">
        <title>The Global Catalogue of Microorganisms (GCM) 10K type strain sequencing project: providing services to taxonomists for standard genome sequencing and annotation.</title>
        <authorList>
            <consortium name="The Broad Institute Genomics Platform"/>
            <consortium name="The Broad Institute Genome Sequencing Center for Infectious Disease"/>
            <person name="Wu L."/>
            <person name="Ma J."/>
        </authorList>
    </citation>
    <scope>NUCLEOTIDE SEQUENCE [LARGE SCALE GENOMIC DNA]</scope>
    <source>
        <strain evidence="6">CCUG 49560</strain>
    </source>
</reference>
<evidence type="ECO:0000313" key="5">
    <source>
        <dbReference type="EMBL" id="MFC4590104.1"/>
    </source>
</evidence>
<evidence type="ECO:0000313" key="6">
    <source>
        <dbReference type="Proteomes" id="UP001595891"/>
    </source>
</evidence>
<feature type="repeat" description="WD" evidence="1">
    <location>
        <begin position="893"/>
        <end position="924"/>
    </location>
</feature>
<feature type="compositionally biased region" description="Basic and acidic residues" evidence="2">
    <location>
        <begin position="1"/>
        <end position="18"/>
    </location>
</feature>
<evidence type="ECO:0000256" key="1">
    <source>
        <dbReference type="PROSITE-ProRule" id="PRU00221"/>
    </source>
</evidence>
<dbReference type="SUPFAM" id="SSF52200">
    <property type="entry name" value="Toll/Interleukin receptor TIR domain"/>
    <property type="match status" value="1"/>
</dbReference>
<feature type="transmembrane region" description="Helical" evidence="3">
    <location>
        <begin position="219"/>
        <end position="243"/>
    </location>
</feature>
<dbReference type="InterPro" id="IPR035897">
    <property type="entry name" value="Toll_tir_struct_dom_sf"/>
</dbReference>
<dbReference type="SMART" id="SM00320">
    <property type="entry name" value="WD40"/>
    <property type="match status" value="11"/>
</dbReference>
<keyword evidence="6" id="KW-1185">Reference proteome</keyword>
<dbReference type="SUPFAM" id="SSF82171">
    <property type="entry name" value="DPP6 N-terminal domain-like"/>
    <property type="match status" value="1"/>
</dbReference>
<evidence type="ECO:0000259" key="4">
    <source>
        <dbReference type="PROSITE" id="PS50104"/>
    </source>
</evidence>